<evidence type="ECO:0000313" key="2">
    <source>
        <dbReference type="Proteomes" id="UP001055879"/>
    </source>
</evidence>
<accession>A0ACB8XGJ2</accession>
<protein>
    <submittedName>
        <fullName evidence="1">Uncharacterized protein</fullName>
    </submittedName>
</protein>
<reference evidence="1 2" key="2">
    <citation type="journal article" date="2022" name="Mol. Ecol. Resour.">
        <title>The genomes of chicory, endive, great burdock and yacon provide insights into Asteraceae paleo-polyploidization history and plant inulin production.</title>
        <authorList>
            <person name="Fan W."/>
            <person name="Wang S."/>
            <person name="Wang H."/>
            <person name="Wang A."/>
            <person name="Jiang F."/>
            <person name="Liu H."/>
            <person name="Zhao H."/>
            <person name="Xu D."/>
            <person name="Zhang Y."/>
        </authorList>
    </citation>
    <scope>NUCLEOTIDE SEQUENCE [LARGE SCALE GENOMIC DNA]</scope>
    <source>
        <strain evidence="2">cv. Niubang</strain>
    </source>
</reference>
<reference evidence="2" key="1">
    <citation type="journal article" date="2022" name="Mol. Ecol. Resour.">
        <title>The genomes of chicory, endive, great burdock and yacon provide insights into Asteraceae palaeo-polyploidization history and plant inulin production.</title>
        <authorList>
            <person name="Fan W."/>
            <person name="Wang S."/>
            <person name="Wang H."/>
            <person name="Wang A."/>
            <person name="Jiang F."/>
            <person name="Liu H."/>
            <person name="Zhao H."/>
            <person name="Xu D."/>
            <person name="Zhang Y."/>
        </authorList>
    </citation>
    <scope>NUCLEOTIDE SEQUENCE [LARGE SCALE GENOMIC DNA]</scope>
    <source>
        <strain evidence="2">cv. Niubang</strain>
    </source>
</reference>
<organism evidence="1 2">
    <name type="scientific">Arctium lappa</name>
    <name type="common">Greater burdock</name>
    <name type="synonym">Lappa major</name>
    <dbReference type="NCBI Taxonomy" id="4217"/>
    <lineage>
        <taxon>Eukaryota</taxon>
        <taxon>Viridiplantae</taxon>
        <taxon>Streptophyta</taxon>
        <taxon>Embryophyta</taxon>
        <taxon>Tracheophyta</taxon>
        <taxon>Spermatophyta</taxon>
        <taxon>Magnoliopsida</taxon>
        <taxon>eudicotyledons</taxon>
        <taxon>Gunneridae</taxon>
        <taxon>Pentapetalae</taxon>
        <taxon>asterids</taxon>
        <taxon>campanulids</taxon>
        <taxon>Asterales</taxon>
        <taxon>Asteraceae</taxon>
        <taxon>Carduoideae</taxon>
        <taxon>Cardueae</taxon>
        <taxon>Arctiinae</taxon>
        <taxon>Arctium</taxon>
    </lineage>
</organism>
<name>A0ACB8XGJ2_ARCLA</name>
<gene>
    <name evidence="1" type="ORF">L6452_44493</name>
</gene>
<sequence>MPSVYQLLLLFCFAHKSLRKWRWFRLLKLVLAFNIFVMVFSILGRIVNNNNVKKGLPHQIHRRSPPKFPDQFQF</sequence>
<keyword evidence="2" id="KW-1185">Reference proteome</keyword>
<evidence type="ECO:0000313" key="1">
    <source>
        <dbReference type="EMBL" id="KAI3665858.1"/>
    </source>
</evidence>
<proteinExistence type="predicted"/>
<dbReference type="EMBL" id="CM042064">
    <property type="protein sequence ID" value="KAI3665858.1"/>
    <property type="molecule type" value="Genomic_DNA"/>
</dbReference>
<dbReference type="Proteomes" id="UP001055879">
    <property type="component" value="Linkage Group LG18"/>
</dbReference>
<comment type="caution">
    <text evidence="1">The sequence shown here is derived from an EMBL/GenBank/DDBJ whole genome shotgun (WGS) entry which is preliminary data.</text>
</comment>